<reference evidence="1 2" key="2">
    <citation type="submission" date="2017-10" db="EMBL/GenBank/DDBJ databases">
        <authorList>
            <person name="Banno H."/>
            <person name="Chua N.-H."/>
        </authorList>
    </citation>
    <scope>NUCLEOTIDE SEQUENCE [LARGE SCALE GENOMIC DNA]</scope>
    <source>
        <strain evidence="1 2">JK623</strain>
    </source>
</reference>
<dbReference type="EMBL" id="PDYG01000008">
    <property type="protein sequence ID" value="PHU38420.1"/>
    <property type="molecule type" value="Genomic_DNA"/>
</dbReference>
<proteinExistence type="predicted"/>
<protein>
    <submittedName>
        <fullName evidence="1">Uncharacterized protein</fullName>
    </submittedName>
</protein>
<sequence>MGIIFYDSKKEKLFYKDNMYYVLRENKDDEYIISSCYSAYDMIDIPITVPTPFYFTFIPECLDTYEKDYEPNYVLKVVFDIFSFSDMKEFYSRMDDKYYHIDETNQTITVNGYDCKHNTEVKDCMMFDYKNRTISGINKDGDLEIIIQPKKILLFPFRKWSIFSNYISNSALFRPP</sequence>
<dbReference type="Proteomes" id="UP000224563">
    <property type="component" value="Unassembled WGS sequence"/>
</dbReference>
<organism evidence="1 2">
    <name type="scientific">Agathobacter ruminis</name>
    <dbReference type="NCBI Taxonomy" id="1712665"/>
    <lineage>
        <taxon>Bacteria</taxon>
        <taxon>Bacillati</taxon>
        <taxon>Bacillota</taxon>
        <taxon>Clostridia</taxon>
        <taxon>Lachnospirales</taxon>
        <taxon>Lachnospiraceae</taxon>
        <taxon>Agathobacter</taxon>
    </lineage>
</organism>
<evidence type="ECO:0000313" key="2">
    <source>
        <dbReference type="Proteomes" id="UP000224563"/>
    </source>
</evidence>
<comment type="caution">
    <text evidence="1">The sequence shown here is derived from an EMBL/GenBank/DDBJ whole genome shotgun (WGS) entry which is preliminary data.</text>
</comment>
<gene>
    <name evidence="1" type="ORF">CSX02_02475</name>
</gene>
<keyword evidence="2" id="KW-1185">Reference proteome</keyword>
<evidence type="ECO:0000313" key="1">
    <source>
        <dbReference type="EMBL" id="PHU38420.1"/>
    </source>
</evidence>
<reference evidence="1 2" key="1">
    <citation type="submission" date="2017-10" db="EMBL/GenBank/DDBJ databases">
        <title>Resolving the taxonomy of Roseburia spp., Eubacterium rectale and Agathobacter spp. through phylogenomic analysis.</title>
        <authorList>
            <person name="Sheridan P.O."/>
            <person name="Walker A.W."/>
            <person name="Duncan S.H."/>
            <person name="Scott K.P."/>
            <person name="Toole P.W.O."/>
            <person name="Luis P."/>
            <person name="Flint H.J."/>
        </authorList>
    </citation>
    <scope>NUCLEOTIDE SEQUENCE [LARGE SCALE GENOMIC DNA]</scope>
    <source>
        <strain evidence="1 2">JK623</strain>
    </source>
</reference>
<dbReference type="AlphaFoldDB" id="A0A2G3E5H8"/>
<accession>A0A2G3E5H8</accession>
<name>A0A2G3E5H8_9FIRM</name>